<evidence type="ECO:0000313" key="2">
    <source>
        <dbReference type="Proteomes" id="UP000078512"/>
    </source>
</evidence>
<dbReference type="GO" id="GO:0031146">
    <property type="term" value="P:SCF-dependent proteasomal ubiquitin-dependent protein catabolic process"/>
    <property type="evidence" value="ECO:0007669"/>
    <property type="project" value="TreeGrafter"/>
</dbReference>
<dbReference type="PANTHER" id="PTHR16134:SF148">
    <property type="entry name" value="S-PHASE KINASE-ASSOCIATED PROTEIN 2, ISOFORM A"/>
    <property type="match status" value="1"/>
</dbReference>
<dbReference type="Gene3D" id="3.80.10.10">
    <property type="entry name" value="Ribonuclease Inhibitor"/>
    <property type="match status" value="1"/>
</dbReference>
<dbReference type="SUPFAM" id="SSF52047">
    <property type="entry name" value="RNI-like"/>
    <property type="match status" value="1"/>
</dbReference>
<accession>A0A197JR60</accession>
<dbReference type="PANTHER" id="PTHR16134">
    <property type="entry name" value="F-BOX/TPR REPEAT PROTEIN POF3"/>
    <property type="match status" value="1"/>
</dbReference>
<sequence length="613" mass="69512">MNLFDITELAEQVGSHLNQHDLSSCVRVNKSWNTAFIPLLWRTVPPPRYRTSEGWNLDHQPHRISFRQLVLEDYLSSQQEQRREGEHKCPARTAFSRNGRWIRDLGLSQSDLSPQPVPSSSGPQPSIHSSVAAAAAIATALPEPTDLELTRHVLQQCTSLQRLRLSGMNEGAPHFESWRSIVRSSLPDTPTDLSIKLDSEAKLSASSIPPLLFSQCHPSLRKLSLHVSHVGHEVDEAEEESGEDEPLLLMNEVRVTCESFSERVHAYPPSWPRFLRRCTNLETLVVTSIDQTWIQALEACVHLRKLEIQAPCEDSLKVLTTALKTGLPNLDSIYINDKYYVTTDEDKAAMLSTGLQGWRSITLQDAGPFTIEAVMKHCSTLENLSLRMALGLTSAHVVKILSSSPNLQSLITLAEDDYTNFKFKNNENTYISAKDFIDADPSSEFLKPWACESSLKILRAKIGGIPRPDITRTCTDRPLRDGMVIQGSYPAQSREIQGRILDRLARMTRLERLELGNEDRALDSEERRRMPTTFLTAMDGLEFQYDCLEMSLGSGLWKLEGLKELRVLGVVRMATRIGDEEERWMKECWPKLELMYRTGNPWSRRNYEVVDMK</sequence>
<name>A0A197JR60_9FUNG</name>
<evidence type="ECO:0000313" key="1">
    <source>
        <dbReference type="EMBL" id="OAQ27767.1"/>
    </source>
</evidence>
<reference evidence="1 2" key="1">
    <citation type="submission" date="2016-05" db="EMBL/GenBank/DDBJ databases">
        <title>Genome sequencing reveals origins of a unique bacterial endosymbiosis in the earliest lineages of terrestrial Fungi.</title>
        <authorList>
            <consortium name="DOE Joint Genome Institute"/>
            <person name="Uehling J."/>
            <person name="Gryganskyi A."/>
            <person name="Hameed K."/>
            <person name="Tschaplinski T."/>
            <person name="Misztal P."/>
            <person name="Wu S."/>
            <person name="Desiro A."/>
            <person name="Vande Pol N."/>
            <person name="Du Z.-Y."/>
            <person name="Zienkiewicz A."/>
            <person name="Zienkiewicz K."/>
            <person name="Morin E."/>
            <person name="Tisserant E."/>
            <person name="Splivallo R."/>
            <person name="Hainaut M."/>
            <person name="Henrissat B."/>
            <person name="Ohm R."/>
            <person name="Kuo A."/>
            <person name="Yan J."/>
            <person name="Lipzen A."/>
            <person name="Nolan M."/>
            <person name="Labutti K."/>
            <person name="Barry K."/>
            <person name="Goldstein A."/>
            <person name="Labbe J."/>
            <person name="Schadt C."/>
            <person name="Tuskan G."/>
            <person name="Grigoriev I."/>
            <person name="Martin F."/>
            <person name="Vilgalys R."/>
            <person name="Bonito G."/>
        </authorList>
    </citation>
    <scope>NUCLEOTIDE SEQUENCE [LARGE SCALE GENOMIC DNA]</scope>
    <source>
        <strain evidence="1 2">AG-77</strain>
    </source>
</reference>
<dbReference type="AlphaFoldDB" id="A0A197JR60"/>
<dbReference type="EMBL" id="KV442054">
    <property type="protein sequence ID" value="OAQ27767.1"/>
    <property type="molecule type" value="Genomic_DNA"/>
</dbReference>
<dbReference type="GO" id="GO:0019005">
    <property type="term" value="C:SCF ubiquitin ligase complex"/>
    <property type="evidence" value="ECO:0007669"/>
    <property type="project" value="TreeGrafter"/>
</dbReference>
<evidence type="ECO:0008006" key="3">
    <source>
        <dbReference type="Google" id="ProtNLM"/>
    </source>
</evidence>
<proteinExistence type="predicted"/>
<dbReference type="InterPro" id="IPR032675">
    <property type="entry name" value="LRR_dom_sf"/>
</dbReference>
<dbReference type="Proteomes" id="UP000078512">
    <property type="component" value="Unassembled WGS sequence"/>
</dbReference>
<protein>
    <recommendedName>
        <fullName evidence="3">F-box domain-containing protein</fullName>
    </recommendedName>
</protein>
<gene>
    <name evidence="1" type="ORF">K457DRAFT_897212</name>
</gene>
<organism evidence="1 2">
    <name type="scientific">Linnemannia elongata AG-77</name>
    <dbReference type="NCBI Taxonomy" id="1314771"/>
    <lineage>
        <taxon>Eukaryota</taxon>
        <taxon>Fungi</taxon>
        <taxon>Fungi incertae sedis</taxon>
        <taxon>Mucoromycota</taxon>
        <taxon>Mortierellomycotina</taxon>
        <taxon>Mortierellomycetes</taxon>
        <taxon>Mortierellales</taxon>
        <taxon>Mortierellaceae</taxon>
        <taxon>Linnemannia</taxon>
    </lineage>
</organism>
<dbReference type="OrthoDB" id="2446104at2759"/>
<keyword evidence="2" id="KW-1185">Reference proteome</keyword>